<dbReference type="Proteomes" id="UP000663802">
    <property type="component" value="Unassembled WGS sequence"/>
</dbReference>
<keyword evidence="5" id="KW-1185">Reference proteome</keyword>
<protein>
    <recommendedName>
        <fullName evidence="3">CBM6 domain-containing protein</fullName>
    </recommendedName>
</protein>
<dbReference type="InterPro" id="IPR013783">
    <property type="entry name" value="Ig-like_fold"/>
</dbReference>
<evidence type="ECO:0000313" key="4">
    <source>
        <dbReference type="EMBL" id="GFZ33870.1"/>
    </source>
</evidence>
<proteinExistence type="inferred from homology"/>
<evidence type="ECO:0000256" key="2">
    <source>
        <dbReference type="ARBA" id="ARBA00022729"/>
    </source>
</evidence>
<dbReference type="PANTHER" id="PTHR43863">
    <property type="entry name" value="HYDROLASE, PUTATIVE (AFU_ORTHOLOGUE AFUA_1G03140)-RELATED"/>
    <property type="match status" value="1"/>
</dbReference>
<dbReference type="InterPro" id="IPR025092">
    <property type="entry name" value="Glyco_hydro_66"/>
</dbReference>
<dbReference type="Pfam" id="PF16990">
    <property type="entry name" value="CBM_35"/>
    <property type="match status" value="2"/>
</dbReference>
<dbReference type="Gene3D" id="2.60.40.10">
    <property type="entry name" value="Immunoglobulins"/>
    <property type="match status" value="1"/>
</dbReference>
<gene>
    <name evidence="4" type="ORF">CSC2_43960</name>
</gene>
<dbReference type="CDD" id="cd04083">
    <property type="entry name" value="CBM35_Lmo2446-like"/>
    <property type="match status" value="2"/>
</dbReference>
<dbReference type="Gene3D" id="2.60.120.260">
    <property type="entry name" value="Galactose-binding domain-like"/>
    <property type="match status" value="2"/>
</dbReference>
<dbReference type="SUPFAM" id="SSF49785">
    <property type="entry name" value="Galactose-binding domain-like"/>
    <property type="match status" value="2"/>
</dbReference>
<dbReference type="PANTHER" id="PTHR43863:SF2">
    <property type="entry name" value="MALTASE-GLUCOAMYLASE"/>
    <property type="match status" value="1"/>
</dbReference>
<dbReference type="InterPro" id="IPR005084">
    <property type="entry name" value="CBM6"/>
</dbReference>
<feature type="domain" description="CBM6" evidence="3">
    <location>
        <begin position="745"/>
        <end position="869"/>
    </location>
</feature>
<dbReference type="Gene3D" id="3.20.20.80">
    <property type="entry name" value="Glycosidases"/>
    <property type="match status" value="1"/>
</dbReference>
<organism evidence="4 5">
    <name type="scientific">Clostridium zeae</name>
    <dbReference type="NCBI Taxonomy" id="2759022"/>
    <lineage>
        <taxon>Bacteria</taxon>
        <taxon>Bacillati</taxon>
        <taxon>Bacillota</taxon>
        <taxon>Clostridia</taxon>
        <taxon>Eubacteriales</taxon>
        <taxon>Clostridiaceae</taxon>
        <taxon>Clostridium</taxon>
    </lineage>
</organism>
<sequence length="869" mass="97243">MLKFKKLKSLTILFFLVLVLVVYQGSSNEKVYAASPYVNNIYTDKARYNPNDKVTIYADLSNTSGISFSGALYMEITHNETSVYKASQSITLDNGQNATKSFQWTAPTTDFQGYMVKIYTGSGDYKTGAIDVSSNWTKFPRYGYIPSFDSSITQSDVTKQINTLARDYNINAFQFYDWMWRHEVPIKKSDGVNPDASWTDLFNRNISYNTIQNYINAVHNNNGKAMAYMMSYAARESYTDYGVNPSWGLFQDKSHQNQLNVNFNNGKYLWLFAPSNSSWQNYIGNAYKDVINTAGFDGIQMDQMGQRDSIYDYNGNAFNLGTSFSSLINSVKSQLQSNNSSKSYVDFNIVDGTTNGWALDDVSKNSNTDFNFSEIWWKSNNYNDIRNYVEQLRNNSNKKAAVLAAYMNYNENLGPRYEAEDASFNGVDIATNHTGFSGSGFLQNFAQQGDYVQFTVSANETMNYPLVFQYGDNSDNATRTIYIDGNKVGQVQFYPQGTWDKFVYDAYMNTTLTKGSHTIKVSYDSGDTGSINLDSLTLGEFDENSIRLADAAFEASGATHIELGAGLDDAIMLPHEYYPNTSKVMTGALKNSMKQNYKFITAYENLLFDPSISYGDQGNQYININGEKISGNGTNGSIWHMTRMTKDYDILHLINLSNETDSQWRNSTNAPIVKNNLNVKYYVPTDATISNVYLASPDLNEGTSTALSFTTGTDSVGKYLSFTVPTLNYWDMIYIKRDLTAPANNQYEAENAIKTNITTNTNHVGYTGTGFVDGFAEQGDEITMEVNVGTAGNHTLNFRYGNNTGSEATRHVFVDGSYVGILHMPNLSNWDTWGNASLNINLSAGVHTICMYYDATDSSGINLDNLTVK</sequence>
<dbReference type="InterPro" id="IPR051816">
    <property type="entry name" value="Glycosyl_Hydrolase_31"/>
</dbReference>
<name>A0ABQ1EGX4_9CLOT</name>
<dbReference type="RefSeq" id="WP_206872356.1">
    <property type="nucleotide sequence ID" value="NZ_BMBA01000007.1"/>
</dbReference>
<evidence type="ECO:0000259" key="3">
    <source>
        <dbReference type="PROSITE" id="PS51175"/>
    </source>
</evidence>
<dbReference type="CDD" id="cd14745">
    <property type="entry name" value="GH66"/>
    <property type="match status" value="1"/>
</dbReference>
<dbReference type="Gene3D" id="2.60.40.1180">
    <property type="entry name" value="Golgi alpha-mannosidase II"/>
    <property type="match status" value="1"/>
</dbReference>
<evidence type="ECO:0000313" key="5">
    <source>
        <dbReference type="Proteomes" id="UP000663802"/>
    </source>
</evidence>
<comment type="caution">
    <text evidence="4">The sequence shown here is derived from an EMBL/GenBank/DDBJ whole genome shotgun (WGS) entry which is preliminary data.</text>
</comment>
<dbReference type="InterPro" id="IPR008979">
    <property type="entry name" value="Galactose-bd-like_sf"/>
</dbReference>
<dbReference type="Pfam" id="PF13199">
    <property type="entry name" value="Glyco_hydro_66"/>
    <property type="match status" value="1"/>
</dbReference>
<comment type="similarity">
    <text evidence="1">Belongs to the glycosyl hydrolase 66 family.</text>
</comment>
<dbReference type="PROSITE" id="PS51175">
    <property type="entry name" value="CBM6"/>
    <property type="match status" value="2"/>
</dbReference>
<reference evidence="4 5" key="1">
    <citation type="journal article" date="2021" name="Int. J. Syst. Evol. Microbiol.">
        <title>Clostridium zeae sp. nov., isolated from corn silage.</title>
        <authorList>
            <person name="Kobayashi H."/>
            <person name="Tanizawa Y."/>
            <person name="Yagura M."/>
            <person name="Sakamoto M."/>
            <person name="Ohkuma M."/>
            <person name="Tohno M."/>
        </authorList>
    </citation>
    <scope>NUCLEOTIDE SEQUENCE [LARGE SCALE GENOMIC DNA]</scope>
    <source>
        <strain evidence="4 5">CSC2</strain>
    </source>
</reference>
<dbReference type="InterPro" id="IPR013780">
    <property type="entry name" value="Glyco_hydro_b"/>
</dbReference>
<dbReference type="EMBL" id="BMBA01000007">
    <property type="protein sequence ID" value="GFZ33870.1"/>
    <property type="molecule type" value="Genomic_DNA"/>
</dbReference>
<feature type="domain" description="CBM6" evidence="3">
    <location>
        <begin position="415"/>
        <end position="539"/>
    </location>
</feature>
<evidence type="ECO:0000256" key="1">
    <source>
        <dbReference type="ARBA" id="ARBA00010837"/>
    </source>
</evidence>
<keyword evidence="2" id="KW-0732">Signal</keyword>
<accession>A0ABQ1EGX4</accession>